<feature type="compositionally biased region" description="Basic and acidic residues" evidence="1">
    <location>
        <begin position="73"/>
        <end position="82"/>
    </location>
</feature>
<feature type="region of interest" description="Disordered" evidence="1">
    <location>
        <begin position="1"/>
        <end position="24"/>
    </location>
</feature>
<dbReference type="Proteomes" id="UP000054007">
    <property type="component" value="Unassembled WGS sequence"/>
</dbReference>
<dbReference type="AlphaFoldDB" id="A0A0D7B0Y4"/>
<sequence length="242" mass="27038">MASSTQTEQTFSHPPHPSASVPLALTVEARDPHELPTFTSLTSPVLYLPPLLSSLPEQLEPVSLEDNASSDHPPIRTETRLPDIDPASLSLHKALHKFRPKDAAYASTPYPEAFNWSSLSLPEDEEREWYCVVFRSRRKAGSDGGSLYDADKKAHEEAVRNGGLILYWYGIPDQSTGMNLATCIWQSRKHAIAANSRPHHIRAMRLAAEAYEIYDLERHIIRKSKGETSVRIVPFEGGDVGW</sequence>
<evidence type="ECO:0000313" key="2">
    <source>
        <dbReference type="EMBL" id="KIY64152.1"/>
    </source>
</evidence>
<feature type="region of interest" description="Disordered" evidence="1">
    <location>
        <begin position="63"/>
        <end position="82"/>
    </location>
</feature>
<dbReference type="PANTHER" id="PTHR36986:SF1">
    <property type="entry name" value="UPF0643 PROTEIN PB2B2.08"/>
    <property type="match status" value="1"/>
</dbReference>
<proteinExistence type="predicted"/>
<reference evidence="2 3" key="1">
    <citation type="journal article" date="2015" name="Fungal Genet. Biol.">
        <title>Evolution of novel wood decay mechanisms in Agaricales revealed by the genome sequences of Fistulina hepatica and Cylindrobasidium torrendii.</title>
        <authorList>
            <person name="Floudas D."/>
            <person name="Held B.W."/>
            <person name="Riley R."/>
            <person name="Nagy L.G."/>
            <person name="Koehler G."/>
            <person name="Ransdell A.S."/>
            <person name="Younus H."/>
            <person name="Chow J."/>
            <person name="Chiniquy J."/>
            <person name="Lipzen A."/>
            <person name="Tritt A."/>
            <person name="Sun H."/>
            <person name="Haridas S."/>
            <person name="LaButti K."/>
            <person name="Ohm R.A."/>
            <person name="Kues U."/>
            <person name="Blanchette R.A."/>
            <person name="Grigoriev I.V."/>
            <person name="Minto R.E."/>
            <person name="Hibbett D.S."/>
        </authorList>
    </citation>
    <scope>NUCLEOTIDE SEQUENCE [LARGE SCALE GENOMIC DNA]</scope>
    <source>
        <strain evidence="2 3">FP15055 ss-10</strain>
    </source>
</reference>
<name>A0A0D7B0Y4_9AGAR</name>
<gene>
    <name evidence="2" type="ORF">CYLTODRAFT_112387</name>
</gene>
<accession>A0A0D7B0Y4</accession>
<evidence type="ECO:0000256" key="1">
    <source>
        <dbReference type="SAM" id="MobiDB-lite"/>
    </source>
</evidence>
<dbReference type="PANTHER" id="PTHR36986">
    <property type="entry name" value="UPF0643 PROTEIN PB2B2.08"/>
    <property type="match status" value="1"/>
</dbReference>
<protein>
    <submittedName>
        <fullName evidence="2">Uncharacterized protein</fullName>
    </submittedName>
</protein>
<dbReference type="OrthoDB" id="2140489at2759"/>
<evidence type="ECO:0000313" key="3">
    <source>
        <dbReference type="Proteomes" id="UP000054007"/>
    </source>
</evidence>
<dbReference type="EMBL" id="KN880651">
    <property type="protein sequence ID" value="KIY64152.1"/>
    <property type="molecule type" value="Genomic_DNA"/>
</dbReference>
<organism evidence="2 3">
    <name type="scientific">Cylindrobasidium torrendii FP15055 ss-10</name>
    <dbReference type="NCBI Taxonomy" id="1314674"/>
    <lineage>
        <taxon>Eukaryota</taxon>
        <taxon>Fungi</taxon>
        <taxon>Dikarya</taxon>
        <taxon>Basidiomycota</taxon>
        <taxon>Agaricomycotina</taxon>
        <taxon>Agaricomycetes</taxon>
        <taxon>Agaricomycetidae</taxon>
        <taxon>Agaricales</taxon>
        <taxon>Marasmiineae</taxon>
        <taxon>Physalacriaceae</taxon>
        <taxon>Cylindrobasidium</taxon>
    </lineage>
</organism>
<feature type="compositionally biased region" description="Polar residues" evidence="1">
    <location>
        <begin position="1"/>
        <end position="12"/>
    </location>
</feature>
<keyword evidence="3" id="KW-1185">Reference proteome</keyword>